<dbReference type="EMBL" id="UOGL01000012">
    <property type="protein sequence ID" value="VAX35833.1"/>
    <property type="molecule type" value="Genomic_DNA"/>
</dbReference>
<keyword evidence="1" id="KW-0175">Coiled coil</keyword>
<dbReference type="Gene3D" id="3.30.70.270">
    <property type="match status" value="1"/>
</dbReference>
<dbReference type="SUPFAM" id="SSF160246">
    <property type="entry name" value="EspE N-terminal domain-like"/>
    <property type="match status" value="1"/>
</dbReference>
<feature type="domain" description="GGDEF" evidence="2">
    <location>
        <begin position="372"/>
        <end position="508"/>
    </location>
</feature>
<accession>A0A3B1DGC6</accession>
<sequence length="651" mass="72985">MIDPKKIWTSAQLPTLPSVAMQLLELSNDPDAEIKQVVDVIKADPAISAKILKSTNSTFFGFKSEITSIERAVPLMGTTVVTSLALSFSLVEAAMTSGEMAEHYQQYWLQSITQGAAAEVIGETFGQKSGSEFFMTGLLVDLGRLAMLKTIPEEYLAVLEKTQSKKMELFQIEQEEFGFDHIEISTKLMQHWKLPESLIQAVKHHHLPAAEIENLKETAEYTLIKSIALASAVGDYFCSEAKGWALARLRSLSSRLFDFSDSHLDELLEKIKTRVDEVGNLFNTSTEEMGELGDLMAMASEQLAQLAMREHIANTQATARSQAVEDEYMQLENENRKLEKQALHDALTGIYNRNFFDEALGKEIKRCRRNGSTIGLLFTDIDKFKVLNDTYGHSFGDEVLKKVATVYENALRDSDTLARFGGEEFVILLVQPTEKGLAKIAERVRASIEQEEIFFEGKRVPVTVSIGGVIAIPSYAEDDLQEKLIVQSDEAMYDSKQNGRNQVHVRSLISDEEKQLLQLSMQRRFSRWLVNRGHLDVPTMSKVLTNCTTGHVCFGVLAQQQGVLTTAQVENILEDQKQSHERFGTTAIRLGLLTEETVATILAFQQEDPETLVRQIATQGVLDGREIVSLYQQYKQEVLVSPQQQELAPQF</sequence>
<proteinExistence type="predicted"/>
<dbReference type="PANTHER" id="PTHR45138">
    <property type="entry name" value="REGULATORY COMPONENTS OF SENSORY TRANSDUCTION SYSTEM"/>
    <property type="match status" value="1"/>
</dbReference>
<evidence type="ECO:0000256" key="1">
    <source>
        <dbReference type="SAM" id="Coils"/>
    </source>
</evidence>
<dbReference type="PROSITE" id="PS51833">
    <property type="entry name" value="HDOD"/>
    <property type="match status" value="1"/>
</dbReference>
<gene>
    <name evidence="4" type="ORF">MNBD_PLANCTO02-2606</name>
</gene>
<dbReference type="PROSITE" id="PS50887">
    <property type="entry name" value="GGDEF"/>
    <property type="match status" value="1"/>
</dbReference>
<dbReference type="AlphaFoldDB" id="A0A3B1DGC6"/>
<dbReference type="GO" id="GO:0052621">
    <property type="term" value="F:diguanylate cyclase activity"/>
    <property type="evidence" value="ECO:0007669"/>
    <property type="project" value="TreeGrafter"/>
</dbReference>
<dbReference type="Pfam" id="PF00990">
    <property type="entry name" value="GGDEF"/>
    <property type="match status" value="1"/>
</dbReference>
<dbReference type="InterPro" id="IPR029787">
    <property type="entry name" value="Nucleotide_cyclase"/>
</dbReference>
<dbReference type="InterPro" id="IPR043128">
    <property type="entry name" value="Rev_trsase/Diguanyl_cyclase"/>
</dbReference>
<dbReference type="Gene3D" id="1.10.3210.10">
    <property type="entry name" value="Hypothetical protein af1432"/>
    <property type="match status" value="1"/>
</dbReference>
<feature type="coiled-coil region" evidence="1">
    <location>
        <begin position="314"/>
        <end position="341"/>
    </location>
</feature>
<dbReference type="InterPro" id="IPR050469">
    <property type="entry name" value="Diguanylate_Cyclase"/>
</dbReference>
<dbReference type="FunFam" id="3.30.70.270:FF:000001">
    <property type="entry name" value="Diguanylate cyclase domain protein"/>
    <property type="match status" value="1"/>
</dbReference>
<protein>
    <submittedName>
        <fullName evidence="4">Diguanylate cyclase/phosphodiesterase (GGDEF &amp; EAL domains) with PAS/PAC sensor(S)</fullName>
    </submittedName>
</protein>
<dbReference type="CDD" id="cd01949">
    <property type="entry name" value="GGDEF"/>
    <property type="match status" value="1"/>
</dbReference>
<evidence type="ECO:0000313" key="4">
    <source>
        <dbReference type="EMBL" id="VAX35833.1"/>
    </source>
</evidence>
<dbReference type="Pfam" id="PF08668">
    <property type="entry name" value="HDOD"/>
    <property type="match status" value="1"/>
</dbReference>
<reference evidence="4" key="1">
    <citation type="submission" date="2018-06" db="EMBL/GenBank/DDBJ databases">
        <authorList>
            <person name="Zhirakovskaya E."/>
        </authorList>
    </citation>
    <scope>NUCLEOTIDE SEQUENCE</scope>
</reference>
<dbReference type="PANTHER" id="PTHR45138:SF9">
    <property type="entry name" value="DIGUANYLATE CYCLASE DGCM-RELATED"/>
    <property type="match status" value="1"/>
</dbReference>
<feature type="domain" description="HDOD" evidence="3">
    <location>
        <begin position="13"/>
        <end position="208"/>
    </location>
</feature>
<dbReference type="NCBIfam" id="TIGR00254">
    <property type="entry name" value="GGDEF"/>
    <property type="match status" value="1"/>
</dbReference>
<dbReference type="SUPFAM" id="SSF109604">
    <property type="entry name" value="HD-domain/PDEase-like"/>
    <property type="match status" value="1"/>
</dbReference>
<dbReference type="SUPFAM" id="SSF55073">
    <property type="entry name" value="Nucleotide cyclase"/>
    <property type="match status" value="1"/>
</dbReference>
<dbReference type="InterPro" id="IPR013976">
    <property type="entry name" value="HDOD"/>
</dbReference>
<dbReference type="SMART" id="SM00267">
    <property type="entry name" value="GGDEF"/>
    <property type="match status" value="1"/>
</dbReference>
<name>A0A3B1DGC6_9ZZZZ</name>
<evidence type="ECO:0000259" key="2">
    <source>
        <dbReference type="PROSITE" id="PS50887"/>
    </source>
</evidence>
<dbReference type="InterPro" id="IPR037257">
    <property type="entry name" value="T2SS_E_N_sf"/>
</dbReference>
<organism evidence="4">
    <name type="scientific">hydrothermal vent metagenome</name>
    <dbReference type="NCBI Taxonomy" id="652676"/>
    <lineage>
        <taxon>unclassified sequences</taxon>
        <taxon>metagenomes</taxon>
        <taxon>ecological metagenomes</taxon>
    </lineage>
</organism>
<dbReference type="InterPro" id="IPR000160">
    <property type="entry name" value="GGDEF_dom"/>
</dbReference>
<evidence type="ECO:0000259" key="3">
    <source>
        <dbReference type="PROSITE" id="PS51833"/>
    </source>
</evidence>